<dbReference type="Proteomes" id="UP000828390">
    <property type="component" value="Unassembled WGS sequence"/>
</dbReference>
<accession>A0A9D4CMR3</accession>
<evidence type="ECO:0000313" key="3">
    <source>
        <dbReference type="Proteomes" id="UP000828390"/>
    </source>
</evidence>
<feature type="compositionally biased region" description="Basic and acidic residues" evidence="1">
    <location>
        <begin position="47"/>
        <end position="65"/>
    </location>
</feature>
<reference evidence="2" key="2">
    <citation type="submission" date="2020-11" db="EMBL/GenBank/DDBJ databases">
        <authorList>
            <person name="McCartney M.A."/>
            <person name="Auch B."/>
            <person name="Kono T."/>
            <person name="Mallez S."/>
            <person name="Becker A."/>
            <person name="Gohl D.M."/>
            <person name="Silverstein K.A.T."/>
            <person name="Koren S."/>
            <person name="Bechman K.B."/>
            <person name="Herman A."/>
            <person name="Abrahante J.E."/>
            <person name="Garbe J."/>
        </authorList>
    </citation>
    <scope>NUCLEOTIDE SEQUENCE</scope>
    <source>
        <strain evidence="2">Duluth1</strain>
        <tissue evidence="2">Whole animal</tissue>
    </source>
</reference>
<sequence length="72" mass="8235">MGHCDALSRCTNPKDCNCPDVDMMKLLKCVPCKKCLKRSETMSLDRMVSDKTEDQKRVGHDMVKVEEDETNI</sequence>
<organism evidence="2 3">
    <name type="scientific">Dreissena polymorpha</name>
    <name type="common">Zebra mussel</name>
    <name type="synonym">Mytilus polymorpha</name>
    <dbReference type="NCBI Taxonomy" id="45954"/>
    <lineage>
        <taxon>Eukaryota</taxon>
        <taxon>Metazoa</taxon>
        <taxon>Spiralia</taxon>
        <taxon>Lophotrochozoa</taxon>
        <taxon>Mollusca</taxon>
        <taxon>Bivalvia</taxon>
        <taxon>Autobranchia</taxon>
        <taxon>Heteroconchia</taxon>
        <taxon>Euheterodonta</taxon>
        <taxon>Imparidentia</taxon>
        <taxon>Neoheterodontei</taxon>
        <taxon>Myida</taxon>
        <taxon>Dreissenoidea</taxon>
        <taxon>Dreissenidae</taxon>
        <taxon>Dreissena</taxon>
    </lineage>
</organism>
<name>A0A9D4CMR3_DREPO</name>
<reference evidence="2" key="1">
    <citation type="journal article" date="2019" name="bioRxiv">
        <title>The Genome of the Zebra Mussel, Dreissena polymorpha: A Resource for Invasive Species Research.</title>
        <authorList>
            <person name="McCartney M.A."/>
            <person name="Auch B."/>
            <person name="Kono T."/>
            <person name="Mallez S."/>
            <person name="Zhang Y."/>
            <person name="Obille A."/>
            <person name="Becker A."/>
            <person name="Abrahante J.E."/>
            <person name="Garbe J."/>
            <person name="Badalamenti J.P."/>
            <person name="Herman A."/>
            <person name="Mangelson H."/>
            <person name="Liachko I."/>
            <person name="Sullivan S."/>
            <person name="Sone E.D."/>
            <person name="Koren S."/>
            <person name="Silverstein K.A.T."/>
            <person name="Beckman K.B."/>
            <person name="Gohl D.M."/>
        </authorList>
    </citation>
    <scope>NUCLEOTIDE SEQUENCE</scope>
    <source>
        <strain evidence="2">Duluth1</strain>
        <tissue evidence="2">Whole animal</tissue>
    </source>
</reference>
<evidence type="ECO:0000256" key="1">
    <source>
        <dbReference type="SAM" id="MobiDB-lite"/>
    </source>
</evidence>
<dbReference type="EMBL" id="JAIWYP010000012">
    <property type="protein sequence ID" value="KAH3727208.1"/>
    <property type="molecule type" value="Genomic_DNA"/>
</dbReference>
<evidence type="ECO:0000313" key="2">
    <source>
        <dbReference type="EMBL" id="KAH3727208.1"/>
    </source>
</evidence>
<feature type="region of interest" description="Disordered" evidence="1">
    <location>
        <begin position="46"/>
        <end position="72"/>
    </location>
</feature>
<proteinExistence type="predicted"/>
<comment type="caution">
    <text evidence="2">The sequence shown here is derived from an EMBL/GenBank/DDBJ whole genome shotgun (WGS) entry which is preliminary data.</text>
</comment>
<gene>
    <name evidence="2" type="ORF">DPMN_053137</name>
</gene>
<keyword evidence="3" id="KW-1185">Reference proteome</keyword>
<dbReference type="AlphaFoldDB" id="A0A9D4CMR3"/>
<protein>
    <submittedName>
        <fullName evidence="2">Uncharacterized protein</fullName>
    </submittedName>
</protein>